<dbReference type="PANTHER" id="PTHR33395:SF22">
    <property type="entry name" value="REVERSE TRANSCRIPTASE DOMAIN-CONTAINING PROTEIN"/>
    <property type="match status" value="1"/>
</dbReference>
<name>A0AAD9JMZ5_9ANNE</name>
<sequence>MNDVWYATEKNEFTTLTRNLCRDFERKLAASLQDNPADFKSKLNNKTGLGDIHKEDGSLTTDDHEKAETLNKYYTDVFTREDTNTIPIMNERQESVTLKDVIITPDLVEEKLNKLNVSKSAGPDGFHPLVLK</sequence>
<dbReference type="PANTHER" id="PTHR33395">
    <property type="entry name" value="TRANSCRIPTASE, PUTATIVE-RELATED-RELATED"/>
    <property type="match status" value="1"/>
</dbReference>
<evidence type="ECO:0000313" key="2">
    <source>
        <dbReference type="EMBL" id="KAK2155706.1"/>
    </source>
</evidence>
<protein>
    <submittedName>
        <fullName evidence="2">Uncharacterized protein</fullName>
    </submittedName>
</protein>
<keyword evidence="3" id="KW-1185">Reference proteome</keyword>
<evidence type="ECO:0000313" key="3">
    <source>
        <dbReference type="Proteomes" id="UP001208570"/>
    </source>
</evidence>
<feature type="compositionally biased region" description="Basic and acidic residues" evidence="1">
    <location>
        <begin position="51"/>
        <end position="64"/>
    </location>
</feature>
<dbReference type="Proteomes" id="UP001208570">
    <property type="component" value="Unassembled WGS sequence"/>
</dbReference>
<comment type="caution">
    <text evidence="2">The sequence shown here is derived from an EMBL/GenBank/DDBJ whole genome shotgun (WGS) entry which is preliminary data.</text>
</comment>
<evidence type="ECO:0000256" key="1">
    <source>
        <dbReference type="SAM" id="MobiDB-lite"/>
    </source>
</evidence>
<dbReference type="AlphaFoldDB" id="A0AAD9JMZ5"/>
<organism evidence="2 3">
    <name type="scientific">Paralvinella palmiformis</name>
    <dbReference type="NCBI Taxonomy" id="53620"/>
    <lineage>
        <taxon>Eukaryota</taxon>
        <taxon>Metazoa</taxon>
        <taxon>Spiralia</taxon>
        <taxon>Lophotrochozoa</taxon>
        <taxon>Annelida</taxon>
        <taxon>Polychaeta</taxon>
        <taxon>Sedentaria</taxon>
        <taxon>Canalipalpata</taxon>
        <taxon>Terebellida</taxon>
        <taxon>Terebelliformia</taxon>
        <taxon>Alvinellidae</taxon>
        <taxon>Paralvinella</taxon>
    </lineage>
</organism>
<proteinExistence type="predicted"/>
<accession>A0AAD9JMZ5</accession>
<gene>
    <name evidence="2" type="ORF">LSH36_233g05050</name>
</gene>
<dbReference type="EMBL" id="JAODUP010000233">
    <property type="protein sequence ID" value="KAK2155706.1"/>
    <property type="molecule type" value="Genomic_DNA"/>
</dbReference>
<reference evidence="2" key="1">
    <citation type="journal article" date="2023" name="Mol. Biol. Evol.">
        <title>Third-Generation Sequencing Reveals the Adaptive Role of the Epigenome in Three Deep-Sea Polychaetes.</title>
        <authorList>
            <person name="Perez M."/>
            <person name="Aroh O."/>
            <person name="Sun Y."/>
            <person name="Lan Y."/>
            <person name="Juniper S.K."/>
            <person name="Young C.R."/>
            <person name="Angers B."/>
            <person name="Qian P.Y."/>
        </authorList>
    </citation>
    <scope>NUCLEOTIDE SEQUENCE</scope>
    <source>
        <strain evidence="2">P08H-3</strain>
    </source>
</reference>
<feature type="region of interest" description="Disordered" evidence="1">
    <location>
        <begin position="37"/>
        <end position="64"/>
    </location>
</feature>